<dbReference type="Proteomes" id="UP001281147">
    <property type="component" value="Unassembled WGS sequence"/>
</dbReference>
<proteinExistence type="predicted"/>
<organism evidence="1 2">
    <name type="scientific">Vermiconidia calcicola</name>
    <dbReference type="NCBI Taxonomy" id="1690605"/>
    <lineage>
        <taxon>Eukaryota</taxon>
        <taxon>Fungi</taxon>
        <taxon>Dikarya</taxon>
        <taxon>Ascomycota</taxon>
        <taxon>Pezizomycotina</taxon>
        <taxon>Dothideomycetes</taxon>
        <taxon>Dothideomycetidae</taxon>
        <taxon>Mycosphaerellales</taxon>
        <taxon>Extremaceae</taxon>
        <taxon>Vermiconidia</taxon>
    </lineage>
</organism>
<accession>A0ACC3MJ95</accession>
<comment type="caution">
    <text evidence="1">The sequence shown here is derived from an EMBL/GenBank/DDBJ whole genome shotgun (WGS) entry which is preliminary data.</text>
</comment>
<evidence type="ECO:0000313" key="1">
    <source>
        <dbReference type="EMBL" id="KAK3695936.1"/>
    </source>
</evidence>
<dbReference type="EMBL" id="JAUTXU010000250">
    <property type="protein sequence ID" value="KAK3695936.1"/>
    <property type="molecule type" value="Genomic_DNA"/>
</dbReference>
<gene>
    <name evidence="1" type="ORF">LTR37_018231</name>
</gene>
<reference evidence="1" key="1">
    <citation type="submission" date="2023-07" db="EMBL/GenBank/DDBJ databases">
        <title>Black Yeasts Isolated from many extreme environments.</title>
        <authorList>
            <person name="Coleine C."/>
            <person name="Stajich J.E."/>
            <person name="Selbmann L."/>
        </authorList>
    </citation>
    <scope>NUCLEOTIDE SEQUENCE</scope>
    <source>
        <strain evidence="1">CCFEE 5714</strain>
    </source>
</reference>
<evidence type="ECO:0000313" key="2">
    <source>
        <dbReference type="Proteomes" id="UP001281147"/>
    </source>
</evidence>
<sequence>MSSTTPITPKKPPAPGSAANTNTARKAAPTPTTSSPGNGALNRSPTRMSAATAQSTTGSNTSVNTVNRARSVRGGTGTPVSARAAVRRPASAQDRSDEDSKAELQGRLDELQEKLNQSEQTLASTQRNAEVLQIKLDDALKEQGMLEESVQEHTERIEGLENEKRETVRSRREMEQIFESERAATLREKEESAAREEEMQNSVQRMKEALAQREMRHSIGLEDGERIGGRPMSINASPNPEATAEGRQFAPSSSLQRSDSRSSSRLVMQKDKMIESLRLELAEAQIKLVELENKGGANFHQLEKDMYDIKMQNARLMEDNESFQLLLSEKTLNGDFAQLDRLRPHSNQGNSRPPSRMPRSGASLADELDGAQDDSPADGESTADSAGPDSKERRLQGEVNGLKDQNKALTLYINNIISRLLQHEQFEQILDKTPDLMAGPGAASMKYAAAAAATAQQQQPDTDKELPPPPPPKDERAVAATATTEETAAQGLLARAGSVLRGRGARPARPTSQIIQPGDVPRVDDAGPTINENPETAPRVPLGRSASKRGGSAHRRANSDWPAASVVTNMYKGPSPGLQGPASPGLGSPTGAAGGRSSPFFPLQGSRVPSGQSVPTIADLERQRKENMPPPAGKAPSEPRSNRNSVISLEPNGIGGLGEVGSNPSSPPRSTTSSGDRDSRAGPAGGGGAVMMGGKPRPLRLVQEANDEKAKKAGSNPNRGSWFGWMNKAGAPGAGPGGFGGLMPGRSVSSGEGGAGSGR</sequence>
<keyword evidence="2" id="KW-1185">Reference proteome</keyword>
<protein>
    <submittedName>
        <fullName evidence="1">Uncharacterized protein</fullName>
    </submittedName>
</protein>
<name>A0ACC3MJ95_9PEZI</name>